<reference evidence="2" key="1">
    <citation type="submission" date="2020-06" db="EMBL/GenBank/DDBJ databases">
        <title>Draft genomic sequecing of Geomonas sp. Red745.</title>
        <authorList>
            <person name="Itoh H."/>
            <person name="Xu Z.X."/>
            <person name="Ushijima N."/>
            <person name="Masuda Y."/>
            <person name="Shiratori Y."/>
            <person name="Senoo K."/>
        </authorList>
    </citation>
    <scope>NUCLEOTIDE SEQUENCE [LARGE SCALE GENOMIC DNA]</scope>
    <source>
        <strain evidence="2">Red745</strain>
    </source>
</reference>
<organism evidence="1 2">
    <name type="scientific">Geomonas limicola</name>
    <dbReference type="NCBI Taxonomy" id="2740186"/>
    <lineage>
        <taxon>Bacteria</taxon>
        <taxon>Pseudomonadati</taxon>
        <taxon>Thermodesulfobacteriota</taxon>
        <taxon>Desulfuromonadia</taxon>
        <taxon>Geobacterales</taxon>
        <taxon>Geobacteraceae</taxon>
        <taxon>Geomonas</taxon>
    </lineage>
</organism>
<dbReference type="EMBL" id="BLXZ01000003">
    <property type="protein sequence ID" value="GFO67913.1"/>
    <property type="molecule type" value="Genomic_DNA"/>
</dbReference>
<dbReference type="Proteomes" id="UP000587586">
    <property type="component" value="Unassembled WGS sequence"/>
</dbReference>
<evidence type="ECO:0000313" key="2">
    <source>
        <dbReference type="Proteomes" id="UP000587586"/>
    </source>
</evidence>
<protein>
    <submittedName>
        <fullName evidence="1">Uncharacterized protein</fullName>
    </submittedName>
</protein>
<dbReference type="AlphaFoldDB" id="A0A6V8N8S3"/>
<gene>
    <name evidence="1" type="ORF">GMLC_14920</name>
</gene>
<proteinExistence type="predicted"/>
<sequence length="61" mass="6974">MEGINKRGEVAGTGPQWACRKFGQPDHDYYDCPDCKRRFEVHLEVRATSLGDHQQRQGARA</sequence>
<accession>A0A6V8N8S3</accession>
<comment type="caution">
    <text evidence="1">The sequence shown here is derived from an EMBL/GenBank/DDBJ whole genome shotgun (WGS) entry which is preliminary data.</text>
</comment>
<keyword evidence="2" id="KW-1185">Reference proteome</keyword>
<evidence type="ECO:0000313" key="1">
    <source>
        <dbReference type="EMBL" id="GFO67913.1"/>
    </source>
</evidence>
<name>A0A6V8N8S3_9BACT</name>